<keyword evidence="5 6" id="KW-0472">Membrane</keyword>
<comment type="similarity">
    <text evidence="2 6">Belongs to the SURF1 family.</text>
</comment>
<evidence type="ECO:0000256" key="5">
    <source>
        <dbReference type="ARBA" id="ARBA00023136"/>
    </source>
</evidence>
<evidence type="ECO:0000256" key="3">
    <source>
        <dbReference type="ARBA" id="ARBA00022692"/>
    </source>
</evidence>
<comment type="subcellular location">
    <subcellularLocation>
        <location evidence="6">Cell membrane</location>
        <topology evidence="6">Multi-pass membrane protein</topology>
    </subcellularLocation>
    <subcellularLocation>
        <location evidence="1">Membrane</location>
    </subcellularLocation>
</comment>
<accession>A0A4Q2T8M9</accession>
<keyword evidence="4 6" id="KW-1133">Transmembrane helix</keyword>
<dbReference type="EMBL" id="SDVB01000196">
    <property type="protein sequence ID" value="RYC15366.1"/>
    <property type="molecule type" value="Genomic_DNA"/>
</dbReference>
<feature type="transmembrane region" description="Helical" evidence="6">
    <location>
        <begin position="222"/>
        <end position="240"/>
    </location>
</feature>
<name>A0A4Q2T8M9_9HYPH</name>
<evidence type="ECO:0000256" key="2">
    <source>
        <dbReference type="ARBA" id="ARBA00007165"/>
    </source>
</evidence>
<dbReference type="InterPro" id="IPR002994">
    <property type="entry name" value="Surf1/Shy1"/>
</dbReference>
<comment type="caution">
    <text evidence="7">The sequence shown here is derived from an EMBL/GenBank/DDBJ whole genome shotgun (WGS) entry which is preliminary data.</text>
</comment>
<keyword evidence="8" id="KW-1185">Reference proteome</keyword>
<dbReference type="InterPro" id="IPR045214">
    <property type="entry name" value="Surf1/Surf4"/>
</dbReference>
<evidence type="ECO:0000256" key="4">
    <source>
        <dbReference type="ARBA" id="ARBA00022989"/>
    </source>
</evidence>
<evidence type="ECO:0000313" key="7">
    <source>
        <dbReference type="EMBL" id="RYC15366.1"/>
    </source>
</evidence>
<gene>
    <name evidence="7" type="ORF">EUU22_10080</name>
</gene>
<keyword evidence="3 6" id="KW-0812">Transmembrane</keyword>
<keyword evidence="6" id="KW-1003">Cell membrane</keyword>
<evidence type="ECO:0000256" key="1">
    <source>
        <dbReference type="ARBA" id="ARBA00004370"/>
    </source>
</evidence>
<dbReference type="PANTHER" id="PTHR23427">
    <property type="entry name" value="SURFEIT LOCUS PROTEIN"/>
    <property type="match status" value="1"/>
</dbReference>
<feature type="transmembrane region" description="Helical" evidence="6">
    <location>
        <begin position="12"/>
        <end position="32"/>
    </location>
</feature>
<sequence length="246" mass="27391">MADGAAAGRTKLVVSLVLLVVALSFLVSLGTWQVRRLHWKEALIADIEARRAMPPAPLSEVEAASARGEDFEYRPVRVEGRFLNDRERHFFATFDGRTGYYVYTPFQLDDGRFLFVNRGFVPYEMKDRASRREGLLEGRQTVTGLARARLAGKPSWVVPENDLAGDIFYWKDLSAMAASAGLAEENVVQFFVDADATPVPGGWPKGGVTQIDLPNDHLQYAITWYGLAVVLLVISITAFLRGRKPE</sequence>
<dbReference type="Pfam" id="PF02104">
    <property type="entry name" value="SURF1"/>
    <property type="match status" value="1"/>
</dbReference>
<dbReference type="RefSeq" id="WP_129331893.1">
    <property type="nucleotide sequence ID" value="NZ_SDVB01000196.1"/>
</dbReference>
<organism evidence="7 8">
    <name type="scientific">Ciceribacter ferrooxidans</name>
    <dbReference type="NCBI Taxonomy" id="2509717"/>
    <lineage>
        <taxon>Bacteria</taxon>
        <taxon>Pseudomonadati</taxon>
        <taxon>Pseudomonadota</taxon>
        <taxon>Alphaproteobacteria</taxon>
        <taxon>Hyphomicrobiales</taxon>
        <taxon>Rhizobiaceae</taxon>
        <taxon>Ciceribacter</taxon>
    </lineage>
</organism>
<dbReference type="Proteomes" id="UP000291088">
    <property type="component" value="Unassembled WGS sequence"/>
</dbReference>
<evidence type="ECO:0000256" key="6">
    <source>
        <dbReference type="RuleBase" id="RU363076"/>
    </source>
</evidence>
<reference evidence="7 8" key="1">
    <citation type="submission" date="2019-01" db="EMBL/GenBank/DDBJ databases">
        <authorList>
            <person name="Deng T."/>
        </authorList>
    </citation>
    <scope>NUCLEOTIDE SEQUENCE [LARGE SCALE GENOMIC DNA]</scope>
    <source>
        <strain evidence="7 8">F8825</strain>
    </source>
</reference>
<protein>
    <recommendedName>
        <fullName evidence="6">SURF1-like protein</fullName>
    </recommendedName>
</protein>
<dbReference type="GO" id="GO:0005886">
    <property type="term" value="C:plasma membrane"/>
    <property type="evidence" value="ECO:0007669"/>
    <property type="project" value="UniProtKB-SubCell"/>
</dbReference>
<evidence type="ECO:0000313" key="8">
    <source>
        <dbReference type="Proteomes" id="UP000291088"/>
    </source>
</evidence>
<dbReference type="OrthoDB" id="6079986at2"/>
<dbReference type="PROSITE" id="PS50895">
    <property type="entry name" value="SURF1"/>
    <property type="match status" value="1"/>
</dbReference>
<dbReference type="PANTHER" id="PTHR23427:SF2">
    <property type="entry name" value="SURFEIT LOCUS PROTEIN 1"/>
    <property type="match status" value="1"/>
</dbReference>
<dbReference type="AlphaFoldDB" id="A0A4Q2T8M9"/>
<dbReference type="CDD" id="cd06662">
    <property type="entry name" value="SURF1"/>
    <property type="match status" value="1"/>
</dbReference>
<proteinExistence type="inferred from homology"/>